<dbReference type="PANTHER" id="PTHR10182">
    <property type="entry name" value="CALCIUM-BINDING PROTEIN 39-RELATED"/>
    <property type="match status" value="1"/>
</dbReference>
<dbReference type="InterPro" id="IPR011989">
    <property type="entry name" value="ARM-like"/>
</dbReference>
<dbReference type="OrthoDB" id="609103at2759"/>
<proteinExistence type="inferred from homology"/>
<dbReference type="EMBL" id="NBNE01002738">
    <property type="protein sequence ID" value="OWZ09572.1"/>
    <property type="molecule type" value="Genomic_DNA"/>
</dbReference>
<evidence type="ECO:0000313" key="3">
    <source>
        <dbReference type="EMBL" id="OWZ09572.1"/>
    </source>
</evidence>
<evidence type="ECO:0000313" key="4">
    <source>
        <dbReference type="Proteomes" id="UP000198211"/>
    </source>
</evidence>
<evidence type="ECO:0000256" key="2">
    <source>
        <dbReference type="SAM" id="MobiDB-lite"/>
    </source>
</evidence>
<dbReference type="Pfam" id="PF08569">
    <property type="entry name" value="Mo25"/>
    <property type="match status" value="1"/>
</dbReference>
<gene>
    <name evidence="3" type="ORF">PHMEG_00017704</name>
</gene>
<accession>A0A225VW57</accession>
<dbReference type="InterPro" id="IPR016024">
    <property type="entry name" value="ARM-type_fold"/>
</dbReference>
<organism evidence="3 4">
    <name type="scientific">Phytophthora megakarya</name>
    <dbReference type="NCBI Taxonomy" id="4795"/>
    <lineage>
        <taxon>Eukaryota</taxon>
        <taxon>Sar</taxon>
        <taxon>Stramenopiles</taxon>
        <taxon>Oomycota</taxon>
        <taxon>Peronosporomycetes</taxon>
        <taxon>Peronosporales</taxon>
        <taxon>Peronosporaceae</taxon>
        <taxon>Phytophthora</taxon>
    </lineage>
</organism>
<comment type="caution">
    <text evidence="3">The sequence shown here is derived from an EMBL/GenBank/DDBJ whole genome shotgun (WGS) entry which is preliminary data.</text>
</comment>
<dbReference type="PANTHER" id="PTHR10182:SF3">
    <property type="entry name" value="PROTEIN MO25"/>
    <property type="match status" value="1"/>
</dbReference>
<feature type="region of interest" description="Disordered" evidence="2">
    <location>
        <begin position="71"/>
        <end position="97"/>
    </location>
</feature>
<dbReference type="STRING" id="4795.A0A225VW57"/>
<protein>
    <recommendedName>
        <fullName evidence="5">Calcium-binding protein</fullName>
    </recommendedName>
</protein>
<dbReference type="Proteomes" id="UP000198211">
    <property type="component" value="Unassembled WGS sequence"/>
</dbReference>
<comment type="similarity">
    <text evidence="1">Belongs to the Mo25 family.</text>
</comment>
<feature type="region of interest" description="Disordered" evidence="2">
    <location>
        <begin position="396"/>
        <end position="428"/>
    </location>
</feature>
<dbReference type="Gene3D" id="1.25.10.10">
    <property type="entry name" value="Leucine-rich Repeat Variant"/>
    <property type="match status" value="1"/>
</dbReference>
<keyword evidence="4" id="KW-1185">Reference proteome</keyword>
<name>A0A225VW57_9STRA</name>
<sequence length="428" mass="49124">MNRVNTFFWSRLNPTGELVRSVDVLLRELVPDDKLDAAFQSLSIAASSGAALVERKPEGDELETVNETAECEPDYEANVPPEEESSDEECATEKTVPGELERKWAKIRAVFHDWDEEQGDREKKMDDMAELLLRYRVLEKVLMPKVLGQLTFETRKYVGNVFRAMTVHNLRGFLELIGERPDIMRWLVEGYRNNDTALICGSMLRDCFEHQALTMIFLTDLEPEFEFLFKVTMENCNFDISADALINISRLLTVHKNATVQVLDESFDRIFGLLNSLLTSENYATRRQALQLLSELLLDPVNFTVMQRYVASRNNLKQVMLLLREPSEALRMDAFHVFKIFVANPNKSPEVEQLLVRNHEKLLAFVSDFGKAESSRDFIQERSLLVFALERMAEKANVKEKTQEQATRPASLSNAERMPVSEVCAKQK</sequence>
<dbReference type="GO" id="GO:0043539">
    <property type="term" value="F:protein serine/threonine kinase activator activity"/>
    <property type="evidence" value="ECO:0007669"/>
    <property type="project" value="TreeGrafter"/>
</dbReference>
<dbReference type="InterPro" id="IPR013878">
    <property type="entry name" value="Mo25"/>
</dbReference>
<reference evidence="4" key="1">
    <citation type="submission" date="2017-03" db="EMBL/GenBank/DDBJ databases">
        <title>Phytopthora megakarya and P. palmivora, two closely related causual agents of cacao black pod achieved similar genome size and gene model numbers by different mechanisms.</title>
        <authorList>
            <person name="Ali S."/>
            <person name="Shao J."/>
            <person name="Larry D.J."/>
            <person name="Kronmiller B."/>
            <person name="Shen D."/>
            <person name="Strem M.D."/>
            <person name="Melnick R.L."/>
            <person name="Guiltinan M.J."/>
            <person name="Tyler B.M."/>
            <person name="Meinhardt L.W."/>
            <person name="Bailey B.A."/>
        </authorList>
    </citation>
    <scope>NUCLEOTIDE SEQUENCE [LARGE SCALE GENOMIC DNA]</scope>
    <source>
        <strain evidence="4">zdho120</strain>
    </source>
</reference>
<evidence type="ECO:0008006" key="5">
    <source>
        <dbReference type="Google" id="ProtNLM"/>
    </source>
</evidence>
<dbReference type="AlphaFoldDB" id="A0A225VW57"/>
<feature type="compositionally biased region" description="Polar residues" evidence="2">
    <location>
        <begin position="404"/>
        <end position="414"/>
    </location>
</feature>
<evidence type="ECO:0000256" key="1">
    <source>
        <dbReference type="ARBA" id="ARBA00011012"/>
    </source>
</evidence>
<dbReference type="GO" id="GO:0035556">
    <property type="term" value="P:intracellular signal transduction"/>
    <property type="evidence" value="ECO:0007669"/>
    <property type="project" value="TreeGrafter"/>
</dbReference>
<feature type="compositionally biased region" description="Acidic residues" evidence="2">
    <location>
        <begin position="71"/>
        <end position="90"/>
    </location>
</feature>
<dbReference type="SUPFAM" id="SSF48371">
    <property type="entry name" value="ARM repeat"/>
    <property type="match status" value="1"/>
</dbReference>